<sequence length="187" mass="20848">MNFCLNCLSLIIFSKYSRVIIKNSPQTLQQFYSTHKTYSFLSTMKVLFLISVALATVVARSEESGELKHLKSLKVSCGGHDAKVCYRCPLDPDTGKWNGESGCNGDCKWNDNRGCEPKIKVVSCGNHAAKVCYKCPVDPDTGKWNGESGCNGDCKWNGYKGCEPKTAAEIEEDISQFLRGNKEEKYY</sequence>
<gene>
    <name evidence="1" type="ORF">EANT1437_LOCUS9441</name>
</gene>
<reference evidence="1" key="1">
    <citation type="submission" date="2021-01" db="EMBL/GenBank/DDBJ databases">
        <authorList>
            <person name="Corre E."/>
            <person name="Pelletier E."/>
            <person name="Niang G."/>
            <person name="Scheremetjew M."/>
            <person name="Finn R."/>
            <person name="Kale V."/>
            <person name="Holt S."/>
            <person name="Cochrane G."/>
            <person name="Meng A."/>
            <person name="Brown T."/>
            <person name="Cohen L."/>
        </authorList>
    </citation>
    <scope>NUCLEOTIDE SEQUENCE</scope>
    <source>
        <strain evidence="1">CCMP1452</strain>
    </source>
</reference>
<accession>A0A7S2RTK2</accession>
<dbReference type="EMBL" id="HBHI01018437">
    <property type="protein sequence ID" value="CAD9680228.1"/>
    <property type="molecule type" value="Transcribed_RNA"/>
</dbReference>
<dbReference type="AlphaFoldDB" id="A0A7S2RTK2"/>
<proteinExistence type="predicted"/>
<organism evidence="1">
    <name type="scientific">Eucampia antarctica</name>
    <dbReference type="NCBI Taxonomy" id="49252"/>
    <lineage>
        <taxon>Eukaryota</taxon>
        <taxon>Sar</taxon>
        <taxon>Stramenopiles</taxon>
        <taxon>Ochrophyta</taxon>
        <taxon>Bacillariophyta</taxon>
        <taxon>Mediophyceae</taxon>
        <taxon>Biddulphiophycidae</taxon>
        <taxon>Hemiaulales</taxon>
        <taxon>Hemiaulaceae</taxon>
        <taxon>Eucampia</taxon>
    </lineage>
</organism>
<protein>
    <submittedName>
        <fullName evidence="1">Uncharacterized protein</fullName>
    </submittedName>
</protein>
<name>A0A7S2RTK2_9STRA</name>
<evidence type="ECO:0000313" key="1">
    <source>
        <dbReference type="EMBL" id="CAD9680228.1"/>
    </source>
</evidence>